<name>A0A136A4V3_9ALTE</name>
<dbReference type="InterPro" id="IPR007848">
    <property type="entry name" value="Small_mtfrase_dom"/>
</dbReference>
<dbReference type="GO" id="GO:0003676">
    <property type="term" value="F:nucleic acid binding"/>
    <property type="evidence" value="ECO:0007669"/>
    <property type="project" value="InterPro"/>
</dbReference>
<keyword evidence="2 6" id="KW-0698">rRNA processing</keyword>
<gene>
    <name evidence="6" type="primary">rlmG</name>
    <name evidence="9" type="ORF">AX660_09860</name>
</gene>
<reference evidence="10" key="1">
    <citation type="submission" date="2016-02" db="EMBL/GenBank/DDBJ databases">
        <authorList>
            <person name="Schultz-Johansen M."/>
            <person name="Glaring M.A."/>
            <person name="Bech P.K."/>
            <person name="Stougaard P."/>
        </authorList>
    </citation>
    <scope>NUCLEOTIDE SEQUENCE [LARGE SCALE GENOMIC DNA]</scope>
    <source>
        <strain evidence="10">S66</strain>
    </source>
</reference>
<dbReference type="InterPro" id="IPR002052">
    <property type="entry name" value="DNA_methylase_N6_adenine_CS"/>
</dbReference>
<comment type="subcellular location">
    <subcellularLocation>
        <location evidence="6">Cytoplasm</location>
    </subcellularLocation>
</comment>
<dbReference type="InterPro" id="IPR029063">
    <property type="entry name" value="SAM-dependent_MTases_sf"/>
</dbReference>
<dbReference type="GO" id="GO:0052916">
    <property type="term" value="F:23S rRNA (guanine(1835)-N(2))-methyltransferase activity"/>
    <property type="evidence" value="ECO:0007669"/>
    <property type="project" value="UniProtKB-EC"/>
</dbReference>
<dbReference type="Pfam" id="PF05175">
    <property type="entry name" value="MTS"/>
    <property type="match status" value="1"/>
</dbReference>
<dbReference type="PANTHER" id="PTHR47816">
    <property type="entry name" value="RIBOSOMAL RNA SMALL SUBUNIT METHYLTRANSFERASE C"/>
    <property type="match status" value="1"/>
</dbReference>
<accession>A0A136A4V3</accession>
<keyword evidence="3 6" id="KW-0489">Methyltransferase</keyword>
<comment type="similarity">
    <text evidence="6">Belongs to the methyltransferase superfamily. RlmG family.</text>
</comment>
<dbReference type="OrthoDB" id="29650at2"/>
<dbReference type="PIRSF" id="PIRSF037565">
    <property type="entry name" value="RRNA_m2G_Mtase_RsmD_prd"/>
    <property type="match status" value="1"/>
</dbReference>
<dbReference type="PROSITE" id="PS00092">
    <property type="entry name" value="N6_MTASE"/>
    <property type="match status" value="1"/>
</dbReference>
<dbReference type="Pfam" id="PF26049">
    <property type="entry name" value="RLMG_N"/>
    <property type="match status" value="1"/>
</dbReference>
<dbReference type="SUPFAM" id="SSF53335">
    <property type="entry name" value="S-adenosyl-L-methionine-dependent methyltransferases"/>
    <property type="match status" value="1"/>
</dbReference>
<dbReference type="GO" id="GO:0005737">
    <property type="term" value="C:cytoplasm"/>
    <property type="evidence" value="ECO:0007669"/>
    <property type="project" value="UniProtKB-SubCell"/>
</dbReference>
<dbReference type="AlphaFoldDB" id="A0A136A4V3"/>
<organism evidence="9 10">
    <name type="scientific">Paraglaciecola hydrolytica</name>
    <dbReference type="NCBI Taxonomy" id="1799789"/>
    <lineage>
        <taxon>Bacteria</taxon>
        <taxon>Pseudomonadati</taxon>
        <taxon>Pseudomonadota</taxon>
        <taxon>Gammaproteobacteria</taxon>
        <taxon>Alteromonadales</taxon>
        <taxon>Alteromonadaceae</taxon>
        <taxon>Paraglaciecola</taxon>
    </lineage>
</organism>
<dbReference type="HAMAP" id="MF_01859">
    <property type="entry name" value="23SrRNA_methyltr_G"/>
    <property type="match status" value="1"/>
</dbReference>
<comment type="catalytic activity">
    <reaction evidence="6">
        <text>guanosine(1835) in 23S rRNA + S-adenosyl-L-methionine = N(2)-methylguanosine(1835) in 23S rRNA + S-adenosyl-L-homocysteine + H(+)</text>
        <dbReference type="Rhea" id="RHEA:42744"/>
        <dbReference type="Rhea" id="RHEA-COMP:10217"/>
        <dbReference type="Rhea" id="RHEA-COMP:10218"/>
        <dbReference type="ChEBI" id="CHEBI:15378"/>
        <dbReference type="ChEBI" id="CHEBI:57856"/>
        <dbReference type="ChEBI" id="CHEBI:59789"/>
        <dbReference type="ChEBI" id="CHEBI:74269"/>
        <dbReference type="ChEBI" id="CHEBI:74481"/>
        <dbReference type="EC" id="2.1.1.174"/>
    </reaction>
</comment>
<evidence type="ECO:0000256" key="1">
    <source>
        <dbReference type="ARBA" id="ARBA00022490"/>
    </source>
</evidence>
<dbReference type="InterPro" id="IPR046977">
    <property type="entry name" value="RsmC/RlmG"/>
</dbReference>
<keyword evidence="5 6" id="KW-0949">S-adenosyl-L-methionine</keyword>
<evidence type="ECO:0000256" key="6">
    <source>
        <dbReference type="HAMAP-Rule" id="MF_01859"/>
    </source>
</evidence>
<feature type="domain" description="Methyltransferase small" evidence="7">
    <location>
        <begin position="203"/>
        <end position="377"/>
    </location>
</feature>
<protein>
    <recommendedName>
        <fullName evidence="6">Ribosomal RNA large subunit methyltransferase G</fullName>
        <ecNumber evidence="6">2.1.1.174</ecNumber>
    </recommendedName>
    <alternativeName>
        <fullName evidence="6">23S rRNA m2G1835 methyltransferase</fullName>
    </alternativeName>
    <alternativeName>
        <fullName evidence="6">rRNA (guanine-N(2)-)-methyltransferase RlmG</fullName>
    </alternativeName>
</protein>
<feature type="domain" description="RlmG N-terminal" evidence="8">
    <location>
        <begin position="4"/>
        <end position="183"/>
    </location>
</feature>
<sequence length="381" mass="42831">MKASLTLFDQALQLVRYPEHLQHPSWQAWDAADEYIIEYLQERPELAKAKGLRIYNDDFGALSCWFANQKPTWISDSYVALRSCQDNLALNNIDSALVTFRTSLDKIISPTELVLIKIPKTTALLEQQLIDLQDSVGPQTLIIAAAKANAIQKSTLALFEKYLGITTTSLAKKKARLIFCQPTGKPKHKSPYPTHWFSESPKFELSNHANVFARQQLDIGARFMLQYLPKANGKTLIDLGCGNGVLGLSILYKYPESKVIFVDESYMAVASAQENVQRNLPEALPRCEFQVSNCLDEFLNQAEHQAVDLVLCNPPFHQQNAITDHIALQMFSDAKKALANGGELIVVGNRHLDYPVKLKRMFRAVKQTATNQKFSIFTATK</sequence>
<dbReference type="EMBL" id="LSNE01000003">
    <property type="protein sequence ID" value="KXI30278.1"/>
    <property type="molecule type" value="Genomic_DNA"/>
</dbReference>
<comment type="function">
    <text evidence="6">Specifically methylates the guanine in position 1835 (m2G1835) of 23S rRNA.</text>
</comment>
<evidence type="ECO:0000256" key="3">
    <source>
        <dbReference type="ARBA" id="ARBA00022603"/>
    </source>
</evidence>
<proteinExistence type="inferred from homology"/>
<dbReference type="InterPro" id="IPR058679">
    <property type="entry name" value="RlmG_N"/>
</dbReference>
<dbReference type="PANTHER" id="PTHR47816:SF5">
    <property type="entry name" value="RIBOSOMAL RNA LARGE SUBUNIT METHYLTRANSFERASE G"/>
    <property type="match status" value="1"/>
</dbReference>
<dbReference type="RefSeq" id="WP_068374401.1">
    <property type="nucleotide sequence ID" value="NZ_LSNE01000003.1"/>
</dbReference>
<evidence type="ECO:0000256" key="5">
    <source>
        <dbReference type="ARBA" id="ARBA00022691"/>
    </source>
</evidence>
<dbReference type="InterPro" id="IPR017237">
    <property type="entry name" value="RLMG"/>
</dbReference>
<dbReference type="CDD" id="cd02440">
    <property type="entry name" value="AdoMet_MTases"/>
    <property type="match status" value="1"/>
</dbReference>
<evidence type="ECO:0000313" key="9">
    <source>
        <dbReference type="EMBL" id="KXI30278.1"/>
    </source>
</evidence>
<comment type="caution">
    <text evidence="9">The sequence shown here is derived from an EMBL/GenBank/DDBJ whole genome shotgun (WGS) entry which is preliminary data.</text>
</comment>
<evidence type="ECO:0000256" key="4">
    <source>
        <dbReference type="ARBA" id="ARBA00022679"/>
    </source>
</evidence>
<keyword evidence="4 6" id="KW-0808">Transferase</keyword>
<keyword evidence="10" id="KW-1185">Reference proteome</keyword>
<evidence type="ECO:0000256" key="2">
    <source>
        <dbReference type="ARBA" id="ARBA00022552"/>
    </source>
</evidence>
<evidence type="ECO:0000313" key="10">
    <source>
        <dbReference type="Proteomes" id="UP000070299"/>
    </source>
</evidence>
<dbReference type="Proteomes" id="UP000070299">
    <property type="component" value="Unassembled WGS sequence"/>
</dbReference>
<evidence type="ECO:0000259" key="7">
    <source>
        <dbReference type="Pfam" id="PF05175"/>
    </source>
</evidence>
<dbReference type="STRING" id="1799789.AX660_09860"/>
<dbReference type="Gene3D" id="3.40.50.150">
    <property type="entry name" value="Vaccinia Virus protein VP39"/>
    <property type="match status" value="2"/>
</dbReference>
<evidence type="ECO:0000259" key="8">
    <source>
        <dbReference type="Pfam" id="PF26049"/>
    </source>
</evidence>
<keyword evidence="1 6" id="KW-0963">Cytoplasm</keyword>
<dbReference type="EC" id="2.1.1.174" evidence="6"/>